<keyword evidence="3" id="KW-1185">Reference proteome</keyword>
<feature type="region of interest" description="Disordered" evidence="1">
    <location>
        <begin position="162"/>
        <end position="242"/>
    </location>
</feature>
<sequence>MGKYQWKPEGRLPRRNCILAAATAKLALAPADWGKPRGAWVNTRLHLELLQSDVGVVGSDSGHGDAGHFVFCEANADIPADTNGPDPIFLDSHEAVRSLCVDTREKTVGSKIFVRPRMLLIQEWLHWVTSPLVPTRASDSCEGAGAQPLVQRGKRIENAWMMKKDGKGEREREEEVREEKTRRWRTSDTSLENEEERGSRMTVRKRIRQRKTQKDNAENTQSGTEAHTFDHVPRENDGGETFECNTENVFREGREEETWLLHRAAALLPGTAAVVQRCYITDKPFHATFTILFYFESREKRPDLKEKRHPEFKARLLNFFDGSISQGDSTRPGHACLARATIPSYALLVSEEKNEGYGLMSPG</sequence>
<dbReference type="EMBL" id="KQ976408">
    <property type="protein sequence ID" value="KYM91186.1"/>
    <property type="molecule type" value="Genomic_DNA"/>
</dbReference>
<organism evidence="2 3">
    <name type="scientific">Atta colombica</name>
    <dbReference type="NCBI Taxonomy" id="520822"/>
    <lineage>
        <taxon>Eukaryota</taxon>
        <taxon>Metazoa</taxon>
        <taxon>Ecdysozoa</taxon>
        <taxon>Arthropoda</taxon>
        <taxon>Hexapoda</taxon>
        <taxon>Insecta</taxon>
        <taxon>Pterygota</taxon>
        <taxon>Neoptera</taxon>
        <taxon>Endopterygota</taxon>
        <taxon>Hymenoptera</taxon>
        <taxon>Apocrita</taxon>
        <taxon>Aculeata</taxon>
        <taxon>Formicoidea</taxon>
        <taxon>Formicidae</taxon>
        <taxon>Myrmicinae</taxon>
        <taxon>Atta</taxon>
    </lineage>
</organism>
<dbReference type="AlphaFoldDB" id="A0A195BTC2"/>
<reference evidence="2 3" key="1">
    <citation type="submission" date="2015-09" db="EMBL/GenBank/DDBJ databases">
        <title>Atta colombica WGS genome.</title>
        <authorList>
            <person name="Nygaard S."/>
            <person name="Hu H."/>
            <person name="Boomsma J."/>
            <person name="Zhang G."/>
        </authorList>
    </citation>
    <scope>NUCLEOTIDE SEQUENCE [LARGE SCALE GENOMIC DNA]</scope>
    <source>
        <strain evidence="2">Treedump-2</strain>
        <tissue evidence="2">Whole body</tissue>
    </source>
</reference>
<feature type="compositionally biased region" description="Basic residues" evidence="1">
    <location>
        <begin position="202"/>
        <end position="211"/>
    </location>
</feature>
<feature type="compositionally biased region" description="Basic and acidic residues" evidence="1">
    <location>
        <begin position="162"/>
        <end position="181"/>
    </location>
</feature>
<evidence type="ECO:0000256" key="1">
    <source>
        <dbReference type="SAM" id="MobiDB-lite"/>
    </source>
</evidence>
<protein>
    <submittedName>
        <fullName evidence="2">Uncharacterized protein</fullName>
    </submittedName>
</protein>
<evidence type="ECO:0000313" key="3">
    <source>
        <dbReference type="Proteomes" id="UP000078540"/>
    </source>
</evidence>
<feature type="compositionally biased region" description="Basic and acidic residues" evidence="1">
    <location>
        <begin position="227"/>
        <end position="237"/>
    </location>
</feature>
<proteinExistence type="predicted"/>
<accession>A0A195BTC2</accession>
<dbReference type="Proteomes" id="UP000078540">
    <property type="component" value="Unassembled WGS sequence"/>
</dbReference>
<name>A0A195BTC2_9HYME</name>
<evidence type="ECO:0000313" key="2">
    <source>
        <dbReference type="EMBL" id="KYM91186.1"/>
    </source>
</evidence>
<gene>
    <name evidence="2" type="ORF">ALC53_01598</name>
</gene>